<dbReference type="InterPro" id="IPR001789">
    <property type="entry name" value="Sig_transdc_resp-reg_receiver"/>
</dbReference>
<dbReference type="InterPro" id="IPR051315">
    <property type="entry name" value="Bact_Chemotaxis_CheA"/>
</dbReference>
<dbReference type="PROSITE" id="PS50109">
    <property type="entry name" value="HIS_KIN"/>
    <property type="match status" value="1"/>
</dbReference>
<feature type="region of interest" description="Disordered" evidence="9">
    <location>
        <begin position="147"/>
        <end position="169"/>
    </location>
</feature>
<dbReference type="InterPro" id="IPR011006">
    <property type="entry name" value="CheY-like_superfamily"/>
</dbReference>
<dbReference type="Pfam" id="PF02518">
    <property type="entry name" value="HATPase_c"/>
    <property type="match status" value="1"/>
</dbReference>
<dbReference type="SMART" id="SM00387">
    <property type="entry name" value="HATPase_c"/>
    <property type="match status" value="1"/>
</dbReference>
<evidence type="ECO:0000313" key="14">
    <source>
        <dbReference type="EMBL" id="MBZ2206914.1"/>
    </source>
</evidence>
<keyword evidence="6" id="KW-0902">Two-component regulatory system</keyword>
<gene>
    <name evidence="14" type="ORF">I4X03_006540</name>
</gene>
<dbReference type="EMBL" id="JAFBIL020000002">
    <property type="protein sequence ID" value="MBZ2206914.1"/>
    <property type="molecule type" value="Genomic_DNA"/>
</dbReference>
<feature type="domain" description="CheW-like" evidence="12">
    <location>
        <begin position="464"/>
        <end position="598"/>
    </location>
</feature>
<dbReference type="InterPro" id="IPR004358">
    <property type="entry name" value="Sig_transdc_His_kin-like_C"/>
</dbReference>
<comment type="catalytic activity">
    <reaction evidence="1">
        <text>ATP + protein L-histidine = ADP + protein N-phospho-L-histidine.</text>
        <dbReference type="EC" id="2.7.13.3"/>
    </reaction>
</comment>
<evidence type="ECO:0000256" key="4">
    <source>
        <dbReference type="ARBA" id="ARBA00022679"/>
    </source>
</evidence>
<dbReference type="InterPro" id="IPR008207">
    <property type="entry name" value="Sig_transdc_His_kin_Hpt_dom"/>
</dbReference>
<keyword evidence="5 14" id="KW-0418">Kinase</keyword>
<dbReference type="CDD" id="cd00088">
    <property type="entry name" value="HPT"/>
    <property type="match status" value="1"/>
</dbReference>
<name>A0ABS7SLU4_9BURK</name>
<dbReference type="Gene3D" id="2.30.30.40">
    <property type="entry name" value="SH3 Domains"/>
    <property type="match status" value="1"/>
</dbReference>
<dbReference type="Gene3D" id="3.30.565.10">
    <property type="entry name" value="Histidine kinase-like ATPase, C-terminal domain"/>
    <property type="match status" value="1"/>
</dbReference>
<dbReference type="PROSITE" id="PS50851">
    <property type="entry name" value="CHEW"/>
    <property type="match status" value="1"/>
</dbReference>
<proteinExistence type="predicted"/>
<evidence type="ECO:0000256" key="7">
    <source>
        <dbReference type="PROSITE-ProRule" id="PRU00110"/>
    </source>
</evidence>
<comment type="caution">
    <text evidence="14">The sequence shown here is derived from an EMBL/GenBank/DDBJ whole genome shotgun (WGS) entry which is preliminary data.</text>
</comment>
<feature type="modified residue" description="Phosphohistidine" evidence="7">
    <location>
        <position position="54"/>
    </location>
</feature>
<dbReference type="InterPro" id="IPR036641">
    <property type="entry name" value="HPT_dom_sf"/>
</dbReference>
<dbReference type="InterPro" id="IPR003594">
    <property type="entry name" value="HATPase_dom"/>
</dbReference>
<dbReference type="SMART" id="SM00448">
    <property type="entry name" value="REC"/>
    <property type="match status" value="1"/>
</dbReference>
<reference evidence="14 15" key="1">
    <citation type="submission" date="2021-01" db="EMBL/GenBank/DDBJ databases">
        <authorList>
            <person name="Ruan W."/>
            <person name="Khan S.A."/>
            <person name="Jeon C.O."/>
        </authorList>
    </citation>
    <scope>NUCLEOTIDE SEQUENCE [LARGE SCALE GENOMIC DNA]</scope>
    <source>
        <strain evidence="14 15">R798</strain>
    </source>
</reference>
<evidence type="ECO:0000256" key="2">
    <source>
        <dbReference type="ARBA" id="ARBA00012438"/>
    </source>
</evidence>
<evidence type="ECO:0000256" key="8">
    <source>
        <dbReference type="PROSITE-ProRule" id="PRU00169"/>
    </source>
</evidence>
<evidence type="ECO:0000256" key="5">
    <source>
        <dbReference type="ARBA" id="ARBA00022777"/>
    </source>
</evidence>
<feature type="modified residue" description="4-aspartylphosphate" evidence="8">
    <location>
        <position position="670"/>
    </location>
</feature>
<dbReference type="PROSITE" id="PS50110">
    <property type="entry name" value="RESPONSE_REGULATORY"/>
    <property type="match status" value="1"/>
</dbReference>
<evidence type="ECO:0000256" key="6">
    <source>
        <dbReference type="ARBA" id="ARBA00023012"/>
    </source>
</evidence>
<dbReference type="InterPro" id="IPR005467">
    <property type="entry name" value="His_kinase_dom"/>
</dbReference>
<dbReference type="SMART" id="SM00260">
    <property type="entry name" value="CheW"/>
    <property type="match status" value="1"/>
</dbReference>
<evidence type="ECO:0000313" key="15">
    <source>
        <dbReference type="Proteomes" id="UP000809349"/>
    </source>
</evidence>
<keyword evidence="3 8" id="KW-0597">Phosphoprotein</keyword>
<dbReference type="PANTHER" id="PTHR43395:SF1">
    <property type="entry name" value="CHEMOTAXIS PROTEIN CHEA"/>
    <property type="match status" value="1"/>
</dbReference>
<evidence type="ECO:0000256" key="9">
    <source>
        <dbReference type="SAM" id="MobiDB-lite"/>
    </source>
</evidence>
<organism evidence="14 15">
    <name type="scientific">Massilia soli</name>
    <dbReference type="NCBI Taxonomy" id="2792854"/>
    <lineage>
        <taxon>Bacteria</taxon>
        <taxon>Pseudomonadati</taxon>
        <taxon>Pseudomonadota</taxon>
        <taxon>Betaproteobacteria</taxon>
        <taxon>Burkholderiales</taxon>
        <taxon>Oxalobacteraceae</taxon>
        <taxon>Telluria group</taxon>
        <taxon>Massilia</taxon>
    </lineage>
</organism>
<feature type="domain" description="HPt" evidence="13">
    <location>
        <begin position="7"/>
        <end position="118"/>
    </location>
</feature>
<keyword evidence="15" id="KW-1185">Reference proteome</keyword>
<accession>A0ABS7SLU4</accession>
<dbReference type="InterPro" id="IPR036890">
    <property type="entry name" value="HATPase_C_sf"/>
</dbReference>
<dbReference type="SUPFAM" id="SSF50341">
    <property type="entry name" value="CheW-like"/>
    <property type="match status" value="1"/>
</dbReference>
<evidence type="ECO:0000259" key="11">
    <source>
        <dbReference type="PROSITE" id="PS50110"/>
    </source>
</evidence>
<reference evidence="14 15" key="2">
    <citation type="submission" date="2021-08" db="EMBL/GenBank/DDBJ databases">
        <title>Massilia sp. R798.</title>
        <authorList>
            <person name="Baek J.H."/>
            <person name="Jung H.S."/>
            <person name="Kim K.R."/>
            <person name="Jeon C.O."/>
        </authorList>
    </citation>
    <scope>NUCLEOTIDE SEQUENCE [LARGE SCALE GENOMIC DNA]</scope>
    <source>
        <strain evidence="14 15">R798</strain>
    </source>
</reference>
<protein>
    <recommendedName>
        <fullName evidence="2">histidine kinase</fullName>
        <ecNumber evidence="2">2.7.13.3</ecNumber>
    </recommendedName>
</protein>
<dbReference type="SUPFAM" id="SSF47226">
    <property type="entry name" value="Histidine-containing phosphotransfer domain, HPT domain"/>
    <property type="match status" value="1"/>
</dbReference>
<dbReference type="GO" id="GO:0016301">
    <property type="term" value="F:kinase activity"/>
    <property type="evidence" value="ECO:0007669"/>
    <property type="project" value="UniProtKB-KW"/>
</dbReference>
<feature type="domain" description="Response regulatory" evidence="11">
    <location>
        <begin position="621"/>
        <end position="737"/>
    </location>
</feature>
<dbReference type="Proteomes" id="UP000809349">
    <property type="component" value="Unassembled WGS sequence"/>
</dbReference>
<sequence>MSVDSYGDLSQFSMLDLFRMEAEGQARTLTDGLLSMERGGAAAGAVDELMRAAHSIKGAAAIVNLDVAVQVAHVMEDAFVAAQNGLLEMTPARIDVLLSGVDLIVQLAALTEDSAQAWIAQNTAVISSTIAAIAGIAHVQPAAPAVAAPAASPAPPPPADSAPLTQPQPRASQSYDKLLALAGESRINAHQMRPLIESVQRHKRNQSSVLQAIEQLHDAIMRSGDAALVERSAQLIHKAAPLKQFAIGHMADIENYERRVLGVSAALVDEVLALRMRPFGDGVHAFPRMVRDLARSLGKEAQLVIDGEDTLVDRDILAKIESPLNHLLRNAVDHGMEMPDQRVGAGKPAAGSIRLEARHRAGMLNIEISDDGRGVDLERIRANVVARGMSSDAMAAAMSPAELLEFLFLPAFSLKETTSEISGRGVGLDVVQQVIREQNGSVRIESQPGLGFRTSITLPLTQSIVRALVFDIQGEAYAIPIVKVERVLKIAQSAISTLENKQFVDSGGEHLGLVPAAQVLALGQFEPSGDELSVLVIGSGQRRYALVVDAIRGEHSLAVQALDPIFGKMRDISAAALLDDGAPVLILDVADLLLSIDKLLHEGGLHKLSGAGGAERRRSRRVLVVDDSLTVREMERKLLLGRGYQVDVAIDGMDGWNAVRSGDYDLVITDVDMPRLDGIELVALIRKDLDLHKLPVMIVSYKDRPEDRARGMAAGADYYLTKGSFHDETLLDAVFDLIGDPGL</sequence>
<evidence type="ECO:0000259" key="13">
    <source>
        <dbReference type="PROSITE" id="PS50894"/>
    </source>
</evidence>
<dbReference type="Pfam" id="PF01584">
    <property type="entry name" value="CheW"/>
    <property type="match status" value="1"/>
</dbReference>
<evidence type="ECO:0000259" key="10">
    <source>
        <dbReference type="PROSITE" id="PS50109"/>
    </source>
</evidence>
<keyword evidence="4" id="KW-0808">Transferase</keyword>
<dbReference type="EC" id="2.7.13.3" evidence="2"/>
<dbReference type="SUPFAM" id="SSF55874">
    <property type="entry name" value="ATPase domain of HSP90 chaperone/DNA topoisomerase II/histidine kinase"/>
    <property type="match status" value="1"/>
</dbReference>
<dbReference type="Gene3D" id="3.40.50.2300">
    <property type="match status" value="1"/>
</dbReference>
<evidence type="ECO:0000256" key="3">
    <source>
        <dbReference type="ARBA" id="ARBA00022553"/>
    </source>
</evidence>
<dbReference type="SUPFAM" id="SSF52172">
    <property type="entry name" value="CheY-like"/>
    <property type="match status" value="1"/>
</dbReference>
<dbReference type="PRINTS" id="PR00344">
    <property type="entry name" value="BCTRLSENSOR"/>
</dbReference>
<feature type="domain" description="Histidine kinase" evidence="10">
    <location>
        <begin position="267"/>
        <end position="462"/>
    </location>
</feature>
<dbReference type="PANTHER" id="PTHR43395">
    <property type="entry name" value="SENSOR HISTIDINE KINASE CHEA"/>
    <property type="match status" value="1"/>
</dbReference>
<evidence type="ECO:0000256" key="1">
    <source>
        <dbReference type="ARBA" id="ARBA00000085"/>
    </source>
</evidence>
<dbReference type="InterPro" id="IPR036061">
    <property type="entry name" value="CheW-like_dom_sf"/>
</dbReference>
<dbReference type="Pfam" id="PF00072">
    <property type="entry name" value="Response_reg"/>
    <property type="match status" value="1"/>
</dbReference>
<dbReference type="SMART" id="SM00073">
    <property type="entry name" value="HPT"/>
    <property type="match status" value="1"/>
</dbReference>
<dbReference type="Gene3D" id="1.20.120.160">
    <property type="entry name" value="HPT domain"/>
    <property type="match status" value="1"/>
</dbReference>
<dbReference type="RefSeq" id="WP_223467297.1">
    <property type="nucleotide sequence ID" value="NZ_JAFBIL020000002.1"/>
</dbReference>
<evidence type="ECO:0000259" key="12">
    <source>
        <dbReference type="PROSITE" id="PS50851"/>
    </source>
</evidence>
<dbReference type="InterPro" id="IPR002545">
    <property type="entry name" value="CheW-lke_dom"/>
</dbReference>
<dbReference type="PROSITE" id="PS50894">
    <property type="entry name" value="HPT"/>
    <property type="match status" value="1"/>
</dbReference>
<dbReference type="Pfam" id="PF01627">
    <property type="entry name" value="Hpt"/>
    <property type="match status" value="1"/>
</dbReference>